<gene>
    <name evidence="1" type="ORF">H257_18415</name>
</gene>
<proteinExistence type="predicted"/>
<accession>W4FBA0</accession>
<organism evidence="1">
    <name type="scientific">Aphanomyces astaci</name>
    <name type="common">Crayfish plague agent</name>
    <dbReference type="NCBI Taxonomy" id="112090"/>
    <lineage>
        <taxon>Eukaryota</taxon>
        <taxon>Sar</taxon>
        <taxon>Stramenopiles</taxon>
        <taxon>Oomycota</taxon>
        <taxon>Saprolegniomycetes</taxon>
        <taxon>Saprolegniales</taxon>
        <taxon>Verrucalvaceae</taxon>
        <taxon>Aphanomyces</taxon>
    </lineage>
</organism>
<dbReference type="AlphaFoldDB" id="W4FBA0"/>
<reference evidence="1" key="1">
    <citation type="submission" date="2013-12" db="EMBL/GenBank/DDBJ databases">
        <title>The Genome Sequence of Aphanomyces astaci APO3.</title>
        <authorList>
            <consortium name="The Broad Institute Genomics Platform"/>
            <person name="Russ C."/>
            <person name="Tyler B."/>
            <person name="van West P."/>
            <person name="Dieguez-Uribeondo J."/>
            <person name="Young S.K."/>
            <person name="Zeng Q."/>
            <person name="Gargeya S."/>
            <person name="Fitzgerald M."/>
            <person name="Abouelleil A."/>
            <person name="Alvarado L."/>
            <person name="Chapman S.B."/>
            <person name="Gainer-Dewar J."/>
            <person name="Goldberg J."/>
            <person name="Griggs A."/>
            <person name="Gujja S."/>
            <person name="Hansen M."/>
            <person name="Howarth C."/>
            <person name="Imamovic A."/>
            <person name="Ireland A."/>
            <person name="Larimer J."/>
            <person name="McCowan C."/>
            <person name="Murphy C."/>
            <person name="Pearson M."/>
            <person name="Poon T.W."/>
            <person name="Priest M."/>
            <person name="Roberts A."/>
            <person name="Saif S."/>
            <person name="Shea T."/>
            <person name="Sykes S."/>
            <person name="Wortman J."/>
            <person name="Nusbaum C."/>
            <person name="Birren B."/>
        </authorList>
    </citation>
    <scope>NUCLEOTIDE SEQUENCE [LARGE SCALE GENOMIC DNA]</scope>
    <source>
        <strain evidence="1">APO3</strain>
    </source>
</reference>
<name>W4FBA0_APHAT</name>
<dbReference type="EMBL" id="KI913276">
    <property type="protein sequence ID" value="ETV64752.1"/>
    <property type="molecule type" value="Genomic_DNA"/>
</dbReference>
<protein>
    <submittedName>
        <fullName evidence="1">Uncharacterized protein</fullName>
    </submittedName>
</protein>
<evidence type="ECO:0000313" key="1">
    <source>
        <dbReference type="EMBL" id="ETV64752.1"/>
    </source>
</evidence>
<dbReference type="RefSeq" id="XP_009845763.1">
    <property type="nucleotide sequence ID" value="XM_009847461.1"/>
</dbReference>
<dbReference type="VEuPathDB" id="FungiDB:H257_18415"/>
<dbReference type="GeneID" id="20820411"/>
<sequence>MLIQMGVNYEYLPTKTLNARGDNTVWINVWRQVEGPRNGHGYGGLDRQEVPLVHGVEDACFQDHVQENLTLRQGFGKQPWKDVETL</sequence>